<evidence type="ECO:0000313" key="2">
    <source>
        <dbReference type="Proteomes" id="UP000321436"/>
    </source>
</evidence>
<proteinExistence type="predicted"/>
<dbReference type="AlphaFoldDB" id="A0A512RT22"/>
<dbReference type="RefSeq" id="WP_146867475.1">
    <property type="nucleotide sequence ID" value="NZ_BKAU01000009.1"/>
</dbReference>
<gene>
    <name evidence="1" type="ORF">CCY01nite_51100</name>
</gene>
<organism evidence="1 2">
    <name type="scientific">Chitinophaga cymbidii</name>
    <dbReference type="NCBI Taxonomy" id="1096750"/>
    <lineage>
        <taxon>Bacteria</taxon>
        <taxon>Pseudomonadati</taxon>
        <taxon>Bacteroidota</taxon>
        <taxon>Chitinophagia</taxon>
        <taxon>Chitinophagales</taxon>
        <taxon>Chitinophagaceae</taxon>
        <taxon>Chitinophaga</taxon>
    </lineage>
</organism>
<dbReference type="OrthoDB" id="8477308at2"/>
<evidence type="ECO:0008006" key="3">
    <source>
        <dbReference type="Google" id="ProtNLM"/>
    </source>
</evidence>
<accession>A0A512RT22</accession>
<reference evidence="1 2" key="1">
    <citation type="submission" date="2019-07" db="EMBL/GenBank/DDBJ databases">
        <title>Whole genome shotgun sequence of Chitinophaga cymbidii NBRC 109752.</title>
        <authorList>
            <person name="Hosoyama A."/>
            <person name="Uohara A."/>
            <person name="Ohji S."/>
            <person name="Ichikawa N."/>
        </authorList>
    </citation>
    <scope>NUCLEOTIDE SEQUENCE [LARGE SCALE GENOMIC DNA]</scope>
    <source>
        <strain evidence="1 2">NBRC 109752</strain>
    </source>
</reference>
<keyword evidence="2" id="KW-1185">Reference proteome</keyword>
<dbReference type="EMBL" id="BKAU01000009">
    <property type="protein sequence ID" value="GEP98850.1"/>
    <property type="molecule type" value="Genomic_DNA"/>
</dbReference>
<name>A0A512RT22_9BACT</name>
<sequence>MKKDKLIVSNRAALIKKYGSKHKTFLTALNTLQQADKKRNLDTLVVFVDDVKTMKACKGAAVKDPGDARQNKNAIDALYRCFEPDYLLIAGAQDVIPFQPLNNLLFSEDDEDRIIPSDLPYACDAPFHTDPGKFIAPVRVVGRLPDIPGSRDAAYFRSLVKDAASSKPAKVKDYQSYFAVSVHDWRLSTRESLQNIFGHNGALQLSPAMGPKWTKTQLKAKTHFLNCHGSLEDPSYYGQKGKKFPEALQSAGLAEKISPGTIVAAECCYGAQLYDPSVAGTAQMSMAQSYLLHHALAFTGSSTIAYGPAKGQGLADLLTQYFLINTLKGASTGRALLEARQRFLDETGPSLDPYELKTIAQFYLLGDPSLVIVNSAPVARSIDPRQNRRDNLMAKGLALKGFIAVPKEIKNTAAAKAAKAKTSAKMKTRTAAGDVQVTGELLQLTDQLKSLLKSFHGKTNKKTFTSAPSPLTRSAKSFPAPVKFHVYSESSFTGRFKETKVLVVKEKNGVILGHREYVRR</sequence>
<dbReference type="Proteomes" id="UP000321436">
    <property type="component" value="Unassembled WGS sequence"/>
</dbReference>
<evidence type="ECO:0000313" key="1">
    <source>
        <dbReference type="EMBL" id="GEP98850.1"/>
    </source>
</evidence>
<protein>
    <recommendedName>
        <fullName evidence="3">Gingipain domain-containing protein</fullName>
    </recommendedName>
</protein>
<comment type="caution">
    <text evidence="1">The sequence shown here is derived from an EMBL/GenBank/DDBJ whole genome shotgun (WGS) entry which is preliminary data.</text>
</comment>